<accession>A0A073IXT1</accession>
<keyword evidence="12" id="KW-1185">Reference proteome</keyword>
<comment type="function">
    <text evidence="9">Part of the tripartite ATP-independent periplasmic (TRAP) transport system.</text>
</comment>
<evidence type="ECO:0000313" key="11">
    <source>
        <dbReference type="EMBL" id="KEJ95163.1"/>
    </source>
</evidence>
<feature type="domain" description="Tripartite ATP-independent periplasmic transporters DctQ component" evidence="10">
    <location>
        <begin position="26"/>
        <end position="160"/>
    </location>
</feature>
<evidence type="ECO:0000256" key="8">
    <source>
        <dbReference type="ARBA" id="ARBA00038436"/>
    </source>
</evidence>
<dbReference type="OrthoDB" id="4250245at2"/>
<keyword evidence="5 9" id="KW-0812">Transmembrane</keyword>
<dbReference type="PANTHER" id="PTHR35011:SF10">
    <property type="entry name" value="TRAP TRANSPORTER SMALL PERMEASE PROTEIN"/>
    <property type="match status" value="1"/>
</dbReference>
<dbReference type="PANTHER" id="PTHR35011">
    <property type="entry name" value="2,3-DIKETO-L-GULONATE TRAP TRANSPORTER SMALL PERMEASE PROTEIN YIAM"/>
    <property type="match status" value="1"/>
</dbReference>
<evidence type="ECO:0000256" key="2">
    <source>
        <dbReference type="ARBA" id="ARBA00022448"/>
    </source>
</evidence>
<evidence type="ECO:0000313" key="12">
    <source>
        <dbReference type="Proteomes" id="UP000027746"/>
    </source>
</evidence>
<proteinExistence type="inferred from homology"/>
<keyword evidence="6 9" id="KW-1133">Transmembrane helix</keyword>
<keyword evidence="4 9" id="KW-0997">Cell inner membrane</keyword>
<name>A0A073IXT1_9RHOB</name>
<evidence type="ECO:0000256" key="4">
    <source>
        <dbReference type="ARBA" id="ARBA00022519"/>
    </source>
</evidence>
<evidence type="ECO:0000259" key="10">
    <source>
        <dbReference type="Pfam" id="PF04290"/>
    </source>
</evidence>
<dbReference type="AlphaFoldDB" id="A0A073IXT1"/>
<sequence>MFLIGRFLSSLSKLSSLIGTICVILMMLHVTADVIGRYFFNAPLPGTIVVVANYYMVVLVFLAIGVAEEQRAHISVEFVTDMMPERVQTGFSVFSSALTVVVISALMVAGYTEAMKKTNIGATMEQGSQMIEVWQSYWAIPVGAGLMVLIAAYRVITTLTGLRSGLNETGIDAEFIND</sequence>
<comment type="caution">
    <text evidence="11">The sequence shown here is derived from an EMBL/GenBank/DDBJ whole genome shotgun (WGS) entry which is preliminary data.</text>
</comment>
<comment type="subcellular location">
    <subcellularLocation>
        <location evidence="1 9">Cell inner membrane</location>
        <topology evidence="1 9">Multi-pass membrane protein</topology>
    </subcellularLocation>
</comment>
<keyword evidence="2 9" id="KW-0813">Transport</keyword>
<dbReference type="GO" id="GO:0015740">
    <property type="term" value="P:C4-dicarboxylate transport"/>
    <property type="evidence" value="ECO:0007669"/>
    <property type="project" value="TreeGrafter"/>
</dbReference>
<evidence type="ECO:0000256" key="3">
    <source>
        <dbReference type="ARBA" id="ARBA00022475"/>
    </source>
</evidence>
<feature type="transmembrane region" description="Helical" evidence="9">
    <location>
        <begin position="87"/>
        <end position="109"/>
    </location>
</feature>
<evidence type="ECO:0000256" key="9">
    <source>
        <dbReference type="RuleBase" id="RU369079"/>
    </source>
</evidence>
<feature type="transmembrane region" description="Helical" evidence="9">
    <location>
        <begin position="44"/>
        <end position="66"/>
    </location>
</feature>
<evidence type="ECO:0000256" key="7">
    <source>
        <dbReference type="ARBA" id="ARBA00023136"/>
    </source>
</evidence>
<dbReference type="GeneID" id="68872580"/>
<dbReference type="InterPro" id="IPR055348">
    <property type="entry name" value="DctQ"/>
</dbReference>
<dbReference type="InterPro" id="IPR007387">
    <property type="entry name" value="TRAP_DctQ"/>
</dbReference>
<keyword evidence="3" id="KW-1003">Cell membrane</keyword>
<evidence type="ECO:0000256" key="5">
    <source>
        <dbReference type="ARBA" id="ARBA00022692"/>
    </source>
</evidence>
<feature type="transmembrane region" description="Helical" evidence="9">
    <location>
        <begin position="12"/>
        <end position="32"/>
    </location>
</feature>
<evidence type="ECO:0000256" key="1">
    <source>
        <dbReference type="ARBA" id="ARBA00004429"/>
    </source>
</evidence>
<dbReference type="GO" id="GO:0005886">
    <property type="term" value="C:plasma membrane"/>
    <property type="evidence" value="ECO:0007669"/>
    <property type="project" value="UniProtKB-SubCell"/>
</dbReference>
<comment type="subunit">
    <text evidence="9">The complex comprises the extracytoplasmic solute receptor protein and the two transmembrane proteins.</text>
</comment>
<organism evidence="11 12">
    <name type="scientific">Pseudosulfitobacter pseudonitzschiae</name>
    <dbReference type="NCBI Taxonomy" id="1402135"/>
    <lineage>
        <taxon>Bacteria</taxon>
        <taxon>Pseudomonadati</taxon>
        <taxon>Pseudomonadota</taxon>
        <taxon>Alphaproteobacteria</taxon>
        <taxon>Rhodobacterales</taxon>
        <taxon>Roseobacteraceae</taxon>
        <taxon>Pseudosulfitobacter</taxon>
    </lineage>
</organism>
<keyword evidence="7 9" id="KW-0472">Membrane</keyword>
<dbReference type="Pfam" id="PF04290">
    <property type="entry name" value="DctQ"/>
    <property type="match status" value="1"/>
</dbReference>
<protein>
    <recommendedName>
        <fullName evidence="9">TRAP transporter small permease protein</fullName>
    </recommendedName>
</protein>
<dbReference type="GO" id="GO:0022857">
    <property type="term" value="F:transmembrane transporter activity"/>
    <property type="evidence" value="ECO:0007669"/>
    <property type="project" value="UniProtKB-UniRule"/>
</dbReference>
<evidence type="ECO:0000256" key="6">
    <source>
        <dbReference type="ARBA" id="ARBA00022989"/>
    </source>
</evidence>
<feature type="transmembrane region" description="Helical" evidence="9">
    <location>
        <begin position="137"/>
        <end position="156"/>
    </location>
</feature>
<gene>
    <name evidence="11" type="ORF">SUH3_21810</name>
</gene>
<reference evidence="11 12" key="1">
    <citation type="submission" date="2014-01" db="EMBL/GenBank/DDBJ databases">
        <title>Sulfitobacter sp. H3 (MCCC 1A00686) Genome Sequencing.</title>
        <authorList>
            <person name="Lai Q."/>
            <person name="Hong Z."/>
        </authorList>
    </citation>
    <scope>NUCLEOTIDE SEQUENCE [LARGE SCALE GENOMIC DNA]</scope>
    <source>
        <strain evidence="11 12">H3</strain>
    </source>
</reference>
<dbReference type="EMBL" id="JAMD01000007">
    <property type="protein sequence ID" value="KEJ95163.1"/>
    <property type="molecule type" value="Genomic_DNA"/>
</dbReference>
<dbReference type="Proteomes" id="UP000027746">
    <property type="component" value="Unassembled WGS sequence"/>
</dbReference>
<comment type="similarity">
    <text evidence="8 9">Belongs to the TRAP transporter small permease family.</text>
</comment>
<dbReference type="RefSeq" id="WP_037927130.1">
    <property type="nucleotide sequence ID" value="NZ_CP054606.1"/>
</dbReference>